<dbReference type="InterPro" id="IPR037488">
    <property type="entry name" value="At2g33490-like"/>
</dbReference>
<sequence length="638" mass="70958">MKTSLRKLRGFASFHKGADVKEKRDHGVLARQEELLQASQDVLEMRSCYDSLLSAASATANSAYEFSEALQEMGTCLLGKTTLKTMKRTGRLLLILGRAQFELQKLVDNYRVHIIQTITTPSESLIKELQIVEEMKRQCDDKRDLYKFILAAHREKGRTKLVKGESFLSQQLQAARDDYEEVANLFIFRLKSLKQGQSRSLLTQAARHHAAQLNLFRKGAKSLEMVEPHVKAVAEQQHIDYDFIGLEDDDRDDEDNDYSNDGKDDGDLSFDYRDNEHIHDVFLTNRKSMEQENSRGDFLSSARGPKTGSQSAPVLSEKFELSERIKQMQASSPMKFHTYVLPTPIDARVPLSSYQPDIKDQWHKQLWHSSPLEPDKPAKDLKFDLSGPKNLHISHSTLKMSGRNSSPIKLPHPSPEGLSLPQSNFHYGVFDAEKIKRQAFSGPLIGKSFSSIPRLYANEPSLTPGFVPSAQLSVSPRLSPSAPSLPNLSPKINELHELPKPPIISATPARPSCLVGHSGPLVLSRGLYSTSGMLSNTASPLPTPPPVISRSFSIPSSSQRTGTLTMANFLEATDNSEVFEISSLPLTLLPFPNDKPPTKGSESVTIPGTKMKGKGMFLSFMIPLPSFQFVVFGISTLD</sequence>
<dbReference type="InterPro" id="IPR027267">
    <property type="entry name" value="AH/BAR_dom_sf"/>
</dbReference>
<feature type="region of interest" description="Disordered" evidence="1">
    <location>
        <begin position="283"/>
        <end position="314"/>
    </location>
</feature>
<protein>
    <recommendedName>
        <fullName evidence="4">Hydroxyproline-rich glycoprotein family protein</fullName>
    </recommendedName>
</protein>
<proteinExistence type="predicted"/>
<dbReference type="Gene3D" id="1.20.1270.60">
    <property type="entry name" value="Arfaptin homology (AH) domain/BAR domain"/>
    <property type="match status" value="1"/>
</dbReference>
<comment type="caution">
    <text evidence="2">The sequence shown here is derived from an EMBL/GenBank/DDBJ whole genome shotgun (WGS) entry which is preliminary data.</text>
</comment>
<name>A0ABR2ME13_9ASPA</name>
<dbReference type="Proteomes" id="UP001412067">
    <property type="component" value="Unassembled WGS sequence"/>
</dbReference>
<feature type="compositionally biased region" description="Basic and acidic residues" evidence="1">
    <location>
        <begin position="260"/>
        <end position="270"/>
    </location>
</feature>
<organism evidence="2 3">
    <name type="scientific">Platanthera guangdongensis</name>
    <dbReference type="NCBI Taxonomy" id="2320717"/>
    <lineage>
        <taxon>Eukaryota</taxon>
        <taxon>Viridiplantae</taxon>
        <taxon>Streptophyta</taxon>
        <taxon>Embryophyta</taxon>
        <taxon>Tracheophyta</taxon>
        <taxon>Spermatophyta</taxon>
        <taxon>Magnoliopsida</taxon>
        <taxon>Liliopsida</taxon>
        <taxon>Asparagales</taxon>
        <taxon>Orchidaceae</taxon>
        <taxon>Orchidoideae</taxon>
        <taxon>Orchideae</taxon>
        <taxon>Orchidinae</taxon>
        <taxon>Platanthera</taxon>
    </lineage>
</organism>
<dbReference type="PANTHER" id="PTHR34119">
    <property type="entry name" value="HYDROXYPROLINE-RICH GLYCOPROTEIN-LIKE"/>
    <property type="match status" value="1"/>
</dbReference>
<reference evidence="2 3" key="1">
    <citation type="journal article" date="2022" name="Nat. Plants">
        <title>Genomes of leafy and leafless Platanthera orchids illuminate the evolution of mycoheterotrophy.</title>
        <authorList>
            <person name="Li M.H."/>
            <person name="Liu K.W."/>
            <person name="Li Z."/>
            <person name="Lu H.C."/>
            <person name="Ye Q.L."/>
            <person name="Zhang D."/>
            <person name="Wang J.Y."/>
            <person name="Li Y.F."/>
            <person name="Zhong Z.M."/>
            <person name="Liu X."/>
            <person name="Yu X."/>
            <person name="Liu D.K."/>
            <person name="Tu X.D."/>
            <person name="Liu B."/>
            <person name="Hao Y."/>
            <person name="Liao X.Y."/>
            <person name="Jiang Y.T."/>
            <person name="Sun W.H."/>
            <person name="Chen J."/>
            <person name="Chen Y.Q."/>
            <person name="Ai Y."/>
            <person name="Zhai J.W."/>
            <person name="Wu S.S."/>
            <person name="Zhou Z."/>
            <person name="Hsiao Y.Y."/>
            <person name="Wu W.L."/>
            <person name="Chen Y.Y."/>
            <person name="Lin Y.F."/>
            <person name="Hsu J.L."/>
            <person name="Li C.Y."/>
            <person name="Wang Z.W."/>
            <person name="Zhao X."/>
            <person name="Zhong W.Y."/>
            <person name="Ma X.K."/>
            <person name="Ma L."/>
            <person name="Huang J."/>
            <person name="Chen G.Z."/>
            <person name="Huang M.Z."/>
            <person name="Huang L."/>
            <person name="Peng D.H."/>
            <person name="Luo Y.B."/>
            <person name="Zou S.Q."/>
            <person name="Chen S.P."/>
            <person name="Lan S."/>
            <person name="Tsai W.C."/>
            <person name="Van de Peer Y."/>
            <person name="Liu Z.J."/>
        </authorList>
    </citation>
    <scope>NUCLEOTIDE SEQUENCE [LARGE SCALE GENOMIC DNA]</scope>
    <source>
        <strain evidence="2">Lor288</strain>
    </source>
</reference>
<evidence type="ECO:0000256" key="1">
    <source>
        <dbReference type="SAM" id="MobiDB-lite"/>
    </source>
</evidence>
<evidence type="ECO:0000313" key="3">
    <source>
        <dbReference type="Proteomes" id="UP001412067"/>
    </source>
</evidence>
<keyword evidence="3" id="KW-1185">Reference proteome</keyword>
<accession>A0ABR2ME13</accession>
<dbReference type="PANTHER" id="PTHR34119:SF1">
    <property type="entry name" value="OS04G0394700 PROTEIN"/>
    <property type="match status" value="1"/>
</dbReference>
<feature type="compositionally biased region" description="Acidic residues" evidence="1">
    <location>
        <begin position="246"/>
        <end position="258"/>
    </location>
</feature>
<evidence type="ECO:0000313" key="2">
    <source>
        <dbReference type="EMBL" id="KAK8962402.1"/>
    </source>
</evidence>
<gene>
    <name evidence="2" type="ORF">KSP40_PGU012780</name>
</gene>
<dbReference type="CDD" id="cd07307">
    <property type="entry name" value="BAR"/>
    <property type="match status" value="1"/>
</dbReference>
<dbReference type="SUPFAM" id="SSF103657">
    <property type="entry name" value="BAR/IMD domain-like"/>
    <property type="match status" value="1"/>
</dbReference>
<feature type="region of interest" description="Disordered" evidence="1">
    <location>
        <begin position="246"/>
        <end position="270"/>
    </location>
</feature>
<evidence type="ECO:0008006" key="4">
    <source>
        <dbReference type="Google" id="ProtNLM"/>
    </source>
</evidence>
<dbReference type="EMBL" id="JBBWWR010000008">
    <property type="protein sequence ID" value="KAK8962402.1"/>
    <property type="molecule type" value="Genomic_DNA"/>
</dbReference>